<organism evidence="4 5">
    <name type="scientific">Silurus asotus</name>
    <name type="common">Amur catfish</name>
    <name type="synonym">Parasilurus asotus</name>
    <dbReference type="NCBI Taxonomy" id="30991"/>
    <lineage>
        <taxon>Eukaryota</taxon>
        <taxon>Metazoa</taxon>
        <taxon>Chordata</taxon>
        <taxon>Craniata</taxon>
        <taxon>Vertebrata</taxon>
        <taxon>Euteleostomi</taxon>
        <taxon>Actinopterygii</taxon>
        <taxon>Neopterygii</taxon>
        <taxon>Teleostei</taxon>
        <taxon>Ostariophysi</taxon>
        <taxon>Siluriformes</taxon>
        <taxon>Siluridae</taxon>
        <taxon>Silurus</taxon>
    </lineage>
</organism>
<keyword evidence="2" id="KW-0677">Repeat</keyword>
<dbReference type="InterPro" id="IPR001680">
    <property type="entry name" value="WD40_rpt"/>
</dbReference>
<keyword evidence="4" id="KW-0969">Cilium</keyword>
<accession>A0AAD5B647</accession>
<protein>
    <submittedName>
        <fullName evidence="4">Cilia- and flagella-associated protein 57</fullName>
    </submittedName>
</protein>
<dbReference type="AlphaFoldDB" id="A0AAD5B647"/>
<sequence>QPCHVFGICKEVKNNLFFLDERTVIFPSGKHCIRYHMDQRWTEFITASKKKKGIQALALSPNRRYLAVSESDIWGSIAIFDLKDKNCSMTQVLEGRDFDVQEFICMSFNVKSNYLLGQAGEPTWTLFCWEWSKKELLYSIKTMENGLISQVSFNPQDHREICVTGTEAFKLFEFKDNSITMTKSFKLENEDALCHTWMSRDCVIAGTEAGNLLMFKSKQPHRLERPCERKTETDDSSLSLTEEVTAIQRYSKGFACSAGPGLVCLYNKSDQNDTYIKTVEIIISVDPNSYQPLQKIATMCISPADDMLAITTDRGQLFHISTEILPMLCESTKPQFEYLYHALHSDNITGLSICTMKPLIATCSSDCTIHIWNYKTSILVQREEFDDKPLCVSIHPNGQSILVGFSTEICLMNLLCDNMRIVQSFKMYNCTECVFNHDGNMFVAISKNMIHVYNIRTRKKQDLSGHTNQVQSVKWCSDDHHLVSCGLDGVVYLWNLLTGNYEIRKETNLIIADMTLSTVTGNVFVVDRFSVKEICDGKANEQASDGVTYTAISMTHLGETIYIGTATGTVRVIKHPFEKDKTWEEHQGHSGPITKV</sequence>
<dbReference type="InterPro" id="IPR036322">
    <property type="entry name" value="WD40_repeat_dom_sf"/>
</dbReference>
<feature type="non-terminal residue" evidence="4">
    <location>
        <position position="1"/>
    </location>
</feature>
<dbReference type="InterPro" id="IPR019775">
    <property type="entry name" value="WD40_repeat_CS"/>
</dbReference>
<keyword evidence="1 3" id="KW-0853">WD repeat</keyword>
<comment type="caution">
    <text evidence="4">The sequence shown here is derived from an EMBL/GenBank/DDBJ whole genome shotgun (WGS) entry which is preliminary data.</text>
</comment>
<dbReference type="InterPro" id="IPR015943">
    <property type="entry name" value="WD40/YVTN_repeat-like_dom_sf"/>
</dbReference>
<dbReference type="SUPFAM" id="SSF50978">
    <property type="entry name" value="WD40 repeat-like"/>
    <property type="match status" value="2"/>
</dbReference>
<dbReference type="SMART" id="SM00320">
    <property type="entry name" value="WD40"/>
    <property type="match status" value="3"/>
</dbReference>
<dbReference type="Proteomes" id="UP001205998">
    <property type="component" value="Unassembled WGS sequence"/>
</dbReference>
<dbReference type="EMBL" id="MU545793">
    <property type="protein sequence ID" value="KAI5628500.1"/>
    <property type="molecule type" value="Genomic_DNA"/>
</dbReference>
<dbReference type="PANTHER" id="PTHR32215">
    <property type="entry name" value="CILIA- AND FLAGELLA-ASSOCIATED PROTEIN 57"/>
    <property type="match status" value="1"/>
</dbReference>
<keyword evidence="4" id="KW-0282">Flagellum</keyword>
<dbReference type="Gene3D" id="2.130.10.10">
    <property type="entry name" value="YVTN repeat-like/Quinoprotein amine dehydrogenase"/>
    <property type="match status" value="2"/>
</dbReference>
<evidence type="ECO:0000313" key="5">
    <source>
        <dbReference type="Proteomes" id="UP001205998"/>
    </source>
</evidence>
<proteinExistence type="predicted"/>
<evidence type="ECO:0000313" key="4">
    <source>
        <dbReference type="EMBL" id="KAI5628500.1"/>
    </source>
</evidence>
<reference evidence="4" key="1">
    <citation type="submission" date="2018-07" db="EMBL/GenBank/DDBJ databases">
        <title>Comparative genomics of catfishes provides insights into carnivory and benthic adaptation.</title>
        <authorList>
            <person name="Zhang Y."/>
            <person name="Wang D."/>
            <person name="Peng Z."/>
            <person name="Zheng S."/>
            <person name="Shao F."/>
            <person name="Tao W."/>
        </authorList>
    </citation>
    <scope>NUCLEOTIDE SEQUENCE</scope>
    <source>
        <strain evidence="4">Chongqing</strain>
    </source>
</reference>
<name>A0AAD5B647_SILAS</name>
<keyword evidence="5" id="KW-1185">Reference proteome</keyword>
<evidence type="ECO:0000256" key="2">
    <source>
        <dbReference type="ARBA" id="ARBA00022737"/>
    </source>
</evidence>
<dbReference type="PROSITE" id="PS50294">
    <property type="entry name" value="WD_REPEATS_REGION"/>
    <property type="match status" value="1"/>
</dbReference>
<dbReference type="PANTHER" id="PTHR32215:SF0">
    <property type="entry name" value="CILIA- AND FLAGELLA-ASSOCIATED PROTEIN 57"/>
    <property type="match status" value="1"/>
</dbReference>
<evidence type="ECO:0000256" key="1">
    <source>
        <dbReference type="ARBA" id="ARBA00022574"/>
    </source>
</evidence>
<dbReference type="PROSITE" id="PS00678">
    <property type="entry name" value="WD_REPEATS_1"/>
    <property type="match status" value="1"/>
</dbReference>
<feature type="repeat" description="WD" evidence="3">
    <location>
        <begin position="341"/>
        <end position="382"/>
    </location>
</feature>
<keyword evidence="4" id="KW-0966">Cell projection</keyword>
<feature type="repeat" description="WD" evidence="3">
    <location>
        <begin position="463"/>
        <end position="504"/>
    </location>
</feature>
<dbReference type="PROSITE" id="PS50082">
    <property type="entry name" value="WD_REPEATS_2"/>
    <property type="match status" value="2"/>
</dbReference>
<dbReference type="Pfam" id="PF00400">
    <property type="entry name" value="WD40"/>
    <property type="match status" value="2"/>
</dbReference>
<evidence type="ECO:0000256" key="3">
    <source>
        <dbReference type="PROSITE-ProRule" id="PRU00221"/>
    </source>
</evidence>
<gene>
    <name evidence="4" type="ORF">C0J50_2990</name>
</gene>
<feature type="non-terminal residue" evidence="4">
    <location>
        <position position="596"/>
    </location>
</feature>
<dbReference type="InterPro" id="IPR052993">
    <property type="entry name" value="CFA-57"/>
</dbReference>